<dbReference type="EMBL" id="OU503049">
    <property type="protein sequence ID" value="CAI9775971.1"/>
    <property type="molecule type" value="Genomic_DNA"/>
</dbReference>
<keyword evidence="2" id="KW-1185">Reference proteome</keyword>
<proteinExistence type="predicted"/>
<reference evidence="1" key="1">
    <citation type="submission" date="2023-05" db="EMBL/GenBank/DDBJ databases">
        <authorList>
            <person name="Huff M."/>
        </authorList>
    </citation>
    <scope>NUCLEOTIDE SEQUENCE</scope>
</reference>
<accession>A0AAD1ZWY9</accession>
<dbReference type="Proteomes" id="UP000834106">
    <property type="component" value="Chromosome 14"/>
</dbReference>
<organism evidence="1 2">
    <name type="scientific">Fraxinus pennsylvanica</name>
    <dbReference type="NCBI Taxonomy" id="56036"/>
    <lineage>
        <taxon>Eukaryota</taxon>
        <taxon>Viridiplantae</taxon>
        <taxon>Streptophyta</taxon>
        <taxon>Embryophyta</taxon>
        <taxon>Tracheophyta</taxon>
        <taxon>Spermatophyta</taxon>
        <taxon>Magnoliopsida</taxon>
        <taxon>eudicotyledons</taxon>
        <taxon>Gunneridae</taxon>
        <taxon>Pentapetalae</taxon>
        <taxon>asterids</taxon>
        <taxon>lamiids</taxon>
        <taxon>Lamiales</taxon>
        <taxon>Oleaceae</taxon>
        <taxon>Oleeae</taxon>
        <taxon>Fraxinus</taxon>
    </lineage>
</organism>
<name>A0AAD1ZWY9_9LAMI</name>
<protein>
    <submittedName>
        <fullName evidence="1">Uncharacterized protein</fullName>
    </submittedName>
</protein>
<dbReference type="AlphaFoldDB" id="A0AAD1ZWY9"/>
<sequence length="147" mass="16914">MFWQHSARCGLYISNANVAKIISRIPADSETKWYKNPINGVNKSKNNNLRMPPTSNATRAKYGNASRPISKVPSRSATILVWFPRPLELHLLMGGKRRRKEEGKRERKEKIYGIYDIVELKFVNPLVSIYIKVVTRRLETSINQSSL</sequence>
<evidence type="ECO:0000313" key="2">
    <source>
        <dbReference type="Proteomes" id="UP000834106"/>
    </source>
</evidence>
<evidence type="ECO:0000313" key="1">
    <source>
        <dbReference type="EMBL" id="CAI9775971.1"/>
    </source>
</evidence>
<gene>
    <name evidence="1" type="ORF">FPE_LOCUS23401</name>
</gene>